<evidence type="ECO:0000256" key="7">
    <source>
        <dbReference type="SAM" id="MobiDB-lite"/>
    </source>
</evidence>
<dbReference type="EMBL" id="PNYB01000034">
    <property type="protein sequence ID" value="PMS16592.1"/>
    <property type="molecule type" value="Genomic_DNA"/>
</dbReference>
<evidence type="ECO:0000256" key="3">
    <source>
        <dbReference type="ARBA" id="ARBA00022475"/>
    </source>
</evidence>
<organism evidence="9 10">
    <name type="scientific">Trinickia soli</name>
    <dbReference type="NCBI Taxonomy" id="380675"/>
    <lineage>
        <taxon>Bacteria</taxon>
        <taxon>Pseudomonadati</taxon>
        <taxon>Pseudomonadota</taxon>
        <taxon>Betaproteobacteria</taxon>
        <taxon>Burkholderiales</taxon>
        <taxon>Burkholderiaceae</taxon>
        <taxon>Trinickia</taxon>
    </lineage>
</organism>
<comment type="similarity">
    <text evidence="2">Belongs to the type III secretion exporter family.</text>
</comment>
<keyword evidence="6 8" id="KW-0472">Membrane</keyword>
<name>A0A2N7VHG7_9BURK</name>
<dbReference type="InterPro" id="IPR006307">
    <property type="entry name" value="BsaZ-like"/>
</dbReference>
<comment type="caution">
    <text evidence="9">The sequence shown here is derived from an EMBL/GenBank/DDBJ whole genome shotgun (WGS) entry which is preliminary data.</text>
</comment>
<dbReference type="SUPFAM" id="SSF160544">
    <property type="entry name" value="EscU C-terminal domain-like"/>
    <property type="match status" value="1"/>
</dbReference>
<keyword evidence="4 8" id="KW-0812">Transmembrane</keyword>
<dbReference type="PRINTS" id="PR00950">
    <property type="entry name" value="TYPE3IMSPROT"/>
</dbReference>
<feature type="transmembrane region" description="Helical" evidence="8">
    <location>
        <begin position="29"/>
        <end position="49"/>
    </location>
</feature>
<dbReference type="AlphaFoldDB" id="A0A2N7VHG7"/>
<evidence type="ECO:0000313" key="9">
    <source>
        <dbReference type="EMBL" id="PMS16592.1"/>
    </source>
</evidence>
<dbReference type="GO" id="GO:0005886">
    <property type="term" value="C:plasma membrane"/>
    <property type="evidence" value="ECO:0007669"/>
    <property type="project" value="UniProtKB-SubCell"/>
</dbReference>
<keyword evidence="10" id="KW-1185">Reference proteome</keyword>
<dbReference type="RefSeq" id="WP_102612647.1">
    <property type="nucleotide sequence ID" value="NZ_CADIKD010000007.1"/>
</dbReference>
<dbReference type="Gene3D" id="3.40.1690.10">
    <property type="entry name" value="secretion proteins EscU"/>
    <property type="match status" value="1"/>
</dbReference>
<dbReference type="PANTHER" id="PTHR30531">
    <property type="entry name" value="FLAGELLAR BIOSYNTHETIC PROTEIN FLHB"/>
    <property type="match status" value="1"/>
</dbReference>
<sequence length="363" mass="39433">MSGEKTEEPTEKRLKDVRKKGQASKSQDIAESVCVLAVVMMLAVALHLVTDLLHTIVHAALEAVHGGHSLQSTLVALGAMAKAGVLLSVPIALGAALAAGIANAAQVNLLVSFEPVLPKFDQVNPASGLKRIFSLRAVIDLVKMIIKSSVLLAIMWVTIRDLLPLLSGAPYQTLPKLIHLLWHSLERLLSIAAVAYLVIGIADYKVMHWLFIRQNRMSKDDVKRERKQDDGDPHLKGERKKIGREMVMEEPEKKAVGLSTLVVTNPTHYAVALRYLPETDALPVVVASGVDADAALVRRYAAEAGVPVVANPPVARTLYRVRVGDPIPETMFEVVAAILRWVNSVGALREPSPTYPEPDHESA</sequence>
<dbReference type="InterPro" id="IPR006135">
    <property type="entry name" value="T3SS_substrate_exporter"/>
</dbReference>
<evidence type="ECO:0000256" key="6">
    <source>
        <dbReference type="ARBA" id="ARBA00023136"/>
    </source>
</evidence>
<feature type="transmembrane region" description="Helical" evidence="8">
    <location>
        <begin position="137"/>
        <end position="159"/>
    </location>
</feature>
<evidence type="ECO:0000256" key="8">
    <source>
        <dbReference type="SAM" id="Phobius"/>
    </source>
</evidence>
<keyword evidence="3" id="KW-1003">Cell membrane</keyword>
<reference evidence="9 10" key="1">
    <citation type="submission" date="2018-01" db="EMBL/GenBank/DDBJ databases">
        <title>Whole genome analyses suggest that Burkholderia sensu lato contains two further novel genera in the rhizoxinica-symbiotica group Mycetohabitans gen. nov., and Trinickia gen. nov.: implications for the evolution of diazotrophy and nodulation in the Burkholderiaceae.</title>
        <authorList>
            <person name="Estrada-de los Santos P."/>
            <person name="Palmer M."/>
            <person name="Chavez-Ramirez B."/>
            <person name="Beukes C."/>
            <person name="Steenkamp E.T."/>
            <person name="Hirsch A.M."/>
            <person name="Manyaka P."/>
            <person name="Maluk M."/>
            <person name="Lafos M."/>
            <person name="Crook M."/>
            <person name="Gross E."/>
            <person name="Simon M.F."/>
            <person name="Bueno dos Reis Junior F."/>
            <person name="Poole P.S."/>
            <person name="Venter S.N."/>
            <person name="James E.K."/>
        </authorList>
    </citation>
    <scope>NUCLEOTIDE SEQUENCE [LARGE SCALE GENOMIC DNA]</scope>
    <source>
        <strain evidence="9 10">GP25-8</strain>
    </source>
</reference>
<evidence type="ECO:0000256" key="2">
    <source>
        <dbReference type="ARBA" id="ARBA00010690"/>
    </source>
</evidence>
<feature type="transmembrane region" description="Helical" evidence="8">
    <location>
        <begin position="83"/>
        <end position="105"/>
    </location>
</feature>
<comment type="subcellular location">
    <subcellularLocation>
        <location evidence="1">Cell membrane</location>
        <topology evidence="1">Multi-pass membrane protein</topology>
    </subcellularLocation>
</comment>
<feature type="compositionally biased region" description="Basic and acidic residues" evidence="7">
    <location>
        <begin position="221"/>
        <end position="236"/>
    </location>
</feature>
<accession>A0A2N7VHG7</accession>
<keyword evidence="5 8" id="KW-1133">Transmembrane helix</keyword>
<dbReference type="Pfam" id="PF01312">
    <property type="entry name" value="Bac_export_2"/>
    <property type="match status" value="1"/>
</dbReference>
<dbReference type="NCBIfam" id="TIGR01404">
    <property type="entry name" value="FlhB_rel_III"/>
    <property type="match status" value="1"/>
</dbReference>
<feature type="compositionally biased region" description="Basic and acidic residues" evidence="7">
    <location>
        <begin position="1"/>
        <end position="14"/>
    </location>
</feature>
<evidence type="ECO:0000256" key="4">
    <source>
        <dbReference type="ARBA" id="ARBA00022692"/>
    </source>
</evidence>
<dbReference type="PANTHER" id="PTHR30531:SF12">
    <property type="entry name" value="FLAGELLAR BIOSYNTHETIC PROTEIN FLHB"/>
    <property type="match status" value="1"/>
</dbReference>
<feature type="region of interest" description="Disordered" evidence="7">
    <location>
        <begin position="1"/>
        <end position="21"/>
    </location>
</feature>
<feature type="transmembrane region" description="Helical" evidence="8">
    <location>
        <begin position="188"/>
        <end position="207"/>
    </location>
</feature>
<feature type="region of interest" description="Disordered" evidence="7">
    <location>
        <begin position="221"/>
        <end position="241"/>
    </location>
</feature>
<evidence type="ECO:0000256" key="5">
    <source>
        <dbReference type="ARBA" id="ARBA00022989"/>
    </source>
</evidence>
<evidence type="ECO:0000256" key="1">
    <source>
        <dbReference type="ARBA" id="ARBA00004651"/>
    </source>
</evidence>
<dbReference type="GO" id="GO:0009306">
    <property type="term" value="P:protein secretion"/>
    <property type="evidence" value="ECO:0007669"/>
    <property type="project" value="InterPro"/>
</dbReference>
<evidence type="ECO:0000313" key="10">
    <source>
        <dbReference type="Proteomes" id="UP000235347"/>
    </source>
</evidence>
<proteinExistence type="inferred from homology"/>
<dbReference type="Proteomes" id="UP000235347">
    <property type="component" value="Unassembled WGS sequence"/>
</dbReference>
<dbReference type="InterPro" id="IPR029025">
    <property type="entry name" value="T3SS_substrate_exporter_C"/>
</dbReference>
<gene>
    <name evidence="9" type="ORF">C0Z19_25640</name>
</gene>
<protein>
    <submittedName>
        <fullName evidence="9">EscU/YscU/HrcU family type III secretion system export apparatus switch protein</fullName>
    </submittedName>
</protein>